<sequence length="58" mass="6470">MVSVFFVTVMGLSSVVFANNGTQTMPVYVCSYTDNTGHLVQEQMPMYLCLWNKGSITQ</sequence>
<dbReference type="RefSeq" id="WP_188013471.1">
    <property type="nucleotide sequence ID" value="NZ_WAEO01000038.1"/>
</dbReference>
<gene>
    <name evidence="2" type="ORF">HWA77_19180</name>
</gene>
<dbReference type="Proteomes" id="UP000533429">
    <property type="component" value="Unassembled WGS sequence"/>
</dbReference>
<organism evidence="2 3">
    <name type="scientific">Photobacterium damselae subsp. damselae</name>
    <name type="common">Listonella damsela</name>
    <dbReference type="NCBI Taxonomy" id="85581"/>
    <lineage>
        <taxon>Bacteria</taxon>
        <taxon>Pseudomonadati</taxon>
        <taxon>Pseudomonadota</taxon>
        <taxon>Gammaproteobacteria</taxon>
        <taxon>Vibrionales</taxon>
        <taxon>Vibrionaceae</taxon>
        <taxon>Photobacterium</taxon>
    </lineage>
</organism>
<name>A0A850QW74_PHODD</name>
<dbReference type="EMBL" id="JABXOR010001213">
    <property type="protein sequence ID" value="NVP02343.1"/>
    <property type="molecule type" value="Genomic_DNA"/>
</dbReference>
<feature type="signal peptide" evidence="1">
    <location>
        <begin position="1"/>
        <end position="18"/>
    </location>
</feature>
<accession>A0A850QW74</accession>
<evidence type="ECO:0000313" key="3">
    <source>
        <dbReference type="Proteomes" id="UP000533429"/>
    </source>
</evidence>
<dbReference type="AlphaFoldDB" id="A0A850QW74"/>
<feature type="chain" id="PRO_5032985747" evidence="1">
    <location>
        <begin position="19"/>
        <end position="58"/>
    </location>
</feature>
<protein>
    <submittedName>
        <fullName evidence="2">Uncharacterized protein</fullName>
    </submittedName>
</protein>
<reference evidence="2 3" key="1">
    <citation type="submission" date="2020-06" db="EMBL/GenBank/DDBJ databases">
        <title>Photobacterium damselae subsp. damselae comparative genomics.</title>
        <authorList>
            <person name="Osorio C.R."/>
        </authorList>
    </citation>
    <scope>NUCLEOTIDE SEQUENCE [LARGE SCALE GENOMIC DNA]</scope>
    <source>
        <strain evidence="2 3">TW250/03</strain>
    </source>
</reference>
<evidence type="ECO:0000313" key="2">
    <source>
        <dbReference type="EMBL" id="NVP02343.1"/>
    </source>
</evidence>
<comment type="caution">
    <text evidence="2">The sequence shown here is derived from an EMBL/GenBank/DDBJ whole genome shotgun (WGS) entry which is preliminary data.</text>
</comment>
<evidence type="ECO:0000256" key="1">
    <source>
        <dbReference type="SAM" id="SignalP"/>
    </source>
</evidence>
<proteinExistence type="predicted"/>
<keyword evidence="1" id="KW-0732">Signal</keyword>